<evidence type="ECO:0000256" key="4">
    <source>
        <dbReference type="ARBA" id="ARBA00022833"/>
    </source>
</evidence>
<dbReference type="GO" id="GO:0000977">
    <property type="term" value="F:RNA polymerase II transcription regulatory region sequence-specific DNA binding"/>
    <property type="evidence" value="ECO:0007669"/>
    <property type="project" value="TreeGrafter"/>
</dbReference>
<name>A0A1E1LIJ9_9HELO</name>
<feature type="compositionally biased region" description="Polar residues" evidence="6">
    <location>
        <begin position="329"/>
        <end position="348"/>
    </location>
</feature>
<dbReference type="Proteomes" id="UP000178912">
    <property type="component" value="Unassembled WGS sequence"/>
</dbReference>
<keyword evidence="9" id="KW-1185">Reference proteome</keyword>
<dbReference type="AlphaFoldDB" id="A0A1E1LIJ9"/>
<dbReference type="GO" id="GO:0005634">
    <property type="term" value="C:nucleus"/>
    <property type="evidence" value="ECO:0007669"/>
    <property type="project" value="TreeGrafter"/>
</dbReference>
<keyword evidence="2" id="KW-0677">Repeat</keyword>
<feature type="region of interest" description="Disordered" evidence="6">
    <location>
        <begin position="323"/>
        <end position="348"/>
    </location>
</feature>
<dbReference type="InterPro" id="IPR013087">
    <property type="entry name" value="Znf_C2H2_type"/>
</dbReference>
<proteinExistence type="predicted"/>
<protein>
    <recommendedName>
        <fullName evidence="7">C2H2-type domain-containing protein</fullName>
    </recommendedName>
</protein>
<feature type="domain" description="C2H2-type" evidence="7">
    <location>
        <begin position="33"/>
        <end position="61"/>
    </location>
</feature>
<evidence type="ECO:0000256" key="5">
    <source>
        <dbReference type="PROSITE-ProRule" id="PRU00042"/>
    </source>
</evidence>
<gene>
    <name evidence="8" type="ORF">RAG0_14831</name>
</gene>
<evidence type="ECO:0000256" key="1">
    <source>
        <dbReference type="ARBA" id="ARBA00022723"/>
    </source>
</evidence>
<evidence type="ECO:0000256" key="3">
    <source>
        <dbReference type="ARBA" id="ARBA00022771"/>
    </source>
</evidence>
<organism evidence="8 9">
    <name type="scientific">Rhynchosporium agropyri</name>
    <dbReference type="NCBI Taxonomy" id="914238"/>
    <lineage>
        <taxon>Eukaryota</taxon>
        <taxon>Fungi</taxon>
        <taxon>Dikarya</taxon>
        <taxon>Ascomycota</taxon>
        <taxon>Pezizomycotina</taxon>
        <taxon>Leotiomycetes</taxon>
        <taxon>Helotiales</taxon>
        <taxon>Ploettnerulaceae</taxon>
        <taxon>Rhynchosporium</taxon>
    </lineage>
</organism>
<keyword evidence="4" id="KW-0862">Zinc</keyword>
<dbReference type="SMART" id="SM00355">
    <property type="entry name" value="ZnF_C2H2"/>
    <property type="match status" value="5"/>
</dbReference>
<dbReference type="EMBL" id="FJUX01000126">
    <property type="protein sequence ID" value="CZT10315.1"/>
    <property type="molecule type" value="Genomic_DNA"/>
</dbReference>
<keyword evidence="3 5" id="KW-0863">Zinc-finger</keyword>
<sequence length="590" mass="63903">MAFTAEFWCKICKLPFATDGAFRKHKVNSARHICCDVCGADFNTEEGKKRHRAAHHAAEQDLTCKFCGRNYPRVGSLINHYEESQCKNISKETFKEAIKNTMGHQQAMRNAHNYKDIRRSGEMIAGAEEPLPPLRQASDFPQISDGGMAGAGWTGVQADGGQYSGAQQGGWSPGGQEEDLYDGGWPSAAPTDYGIETPLVNVLPDSPIGEDEDLIDLDPASEILNSSWSIPATEVLKSTLRAKNFPALGKIVVNRGKGQKTAPGAGRVAGWVAGQNAGQKASQGVGSQGSTNRGPHHTWAETIATSSPNAAKSNTTVAPHLRGKMGAATTPSGNFQTGGPNQQEQKANTAWSKPSVVVADPAARTINNAPSFLNTSIETCLPSQALSTQLTQASSFTSQPPCNPWGSKNLFPDAPPAIAPPVDLLSSLAITPAPVTVYRRFDPSDPNFKASRYYVEVLRKWKCPHPGCNNSAKTAQGLINHLNSPAHLDEKFQCMRCYRYYNSATALAQHAESQGVRCNVRETDDFELVVRGITANTATTNGRLADDTIRYEINPNAVLGRAQMAENLRAAQKLEDDKRANYWKNNKPNW</sequence>
<feature type="region of interest" description="Disordered" evidence="6">
    <location>
        <begin position="276"/>
        <end position="298"/>
    </location>
</feature>
<evidence type="ECO:0000256" key="6">
    <source>
        <dbReference type="SAM" id="MobiDB-lite"/>
    </source>
</evidence>
<evidence type="ECO:0000313" key="9">
    <source>
        <dbReference type="Proteomes" id="UP000178912"/>
    </source>
</evidence>
<keyword evidence="1" id="KW-0479">Metal-binding</keyword>
<dbReference type="Gene3D" id="3.30.160.60">
    <property type="entry name" value="Classic Zinc Finger"/>
    <property type="match status" value="1"/>
</dbReference>
<feature type="compositionally biased region" description="Polar residues" evidence="6">
    <location>
        <begin position="276"/>
        <end position="293"/>
    </location>
</feature>
<dbReference type="PROSITE" id="PS50157">
    <property type="entry name" value="ZINC_FINGER_C2H2_2"/>
    <property type="match status" value="1"/>
</dbReference>
<dbReference type="GO" id="GO:0008270">
    <property type="term" value="F:zinc ion binding"/>
    <property type="evidence" value="ECO:0007669"/>
    <property type="project" value="UniProtKB-KW"/>
</dbReference>
<dbReference type="OrthoDB" id="8117402at2759"/>
<dbReference type="SUPFAM" id="SSF57667">
    <property type="entry name" value="beta-beta-alpha zinc fingers"/>
    <property type="match status" value="1"/>
</dbReference>
<evidence type="ECO:0000256" key="2">
    <source>
        <dbReference type="ARBA" id="ARBA00022737"/>
    </source>
</evidence>
<dbReference type="GO" id="GO:0000981">
    <property type="term" value="F:DNA-binding transcription factor activity, RNA polymerase II-specific"/>
    <property type="evidence" value="ECO:0007669"/>
    <property type="project" value="TreeGrafter"/>
</dbReference>
<evidence type="ECO:0000313" key="8">
    <source>
        <dbReference type="EMBL" id="CZT10315.1"/>
    </source>
</evidence>
<reference evidence="9" key="1">
    <citation type="submission" date="2016-03" db="EMBL/GenBank/DDBJ databases">
        <authorList>
            <person name="Guldener U."/>
        </authorList>
    </citation>
    <scope>NUCLEOTIDE SEQUENCE [LARGE SCALE GENOMIC DNA]</scope>
    <source>
        <strain evidence="9">04CH-RAC-A.6.1</strain>
    </source>
</reference>
<dbReference type="PANTHER" id="PTHR24409">
    <property type="entry name" value="ZINC FINGER PROTEIN 142"/>
    <property type="match status" value="1"/>
</dbReference>
<accession>A0A1E1LIJ9</accession>
<evidence type="ECO:0000259" key="7">
    <source>
        <dbReference type="PROSITE" id="PS50157"/>
    </source>
</evidence>
<dbReference type="PROSITE" id="PS00028">
    <property type="entry name" value="ZINC_FINGER_C2H2_1"/>
    <property type="match status" value="1"/>
</dbReference>
<dbReference type="PANTHER" id="PTHR24409:SF418">
    <property type="entry name" value="SI:CH73-221F6.1"/>
    <property type="match status" value="1"/>
</dbReference>
<dbReference type="InterPro" id="IPR036236">
    <property type="entry name" value="Znf_C2H2_sf"/>
</dbReference>